<dbReference type="Gene3D" id="3.20.20.140">
    <property type="entry name" value="Metal-dependent hydrolases"/>
    <property type="match status" value="1"/>
</dbReference>
<dbReference type="GO" id="GO:0016831">
    <property type="term" value="F:carboxy-lyase activity"/>
    <property type="evidence" value="ECO:0007669"/>
    <property type="project" value="InterPro"/>
</dbReference>
<organism evidence="3 4">
    <name type="scientific">Candidatus Schekmanbacteria bacterium GWA2_38_11</name>
    <dbReference type="NCBI Taxonomy" id="1817876"/>
    <lineage>
        <taxon>Bacteria</taxon>
        <taxon>Candidatus Schekmaniibacteriota</taxon>
    </lineage>
</organism>
<dbReference type="EMBL" id="MGDB01000004">
    <property type="protein sequence ID" value="OGL43352.1"/>
    <property type="molecule type" value="Genomic_DNA"/>
</dbReference>
<dbReference type="AlphaFoldDB" id="A0A1F7RP72"/>
<evidence type="ECO:0000259" key="2">
    <source>
        <dbReference type="Pfam" id="PF04909"/>
    </source>
</evidence>
<name>A0A1F7RP72_9BACT</name>
<gene>
    <name evidence="3" type="ORF">A2042_02330</name>
</gene>
<comment type="caution">
    <text evidence="3">The sequence shown here is derived from an EMBL/GenBank/DDBJ whole genome shotgun (WGS) entry which is preliminary data.</text>
</comment>
<dbReference type="InterPro" id="IPR032465">
    <property type="entry name" value="ACMSD"/>
</dbReference>
<dbReference type="InterPro" id="IPR032466">
    <property type="entry name" value="Metal_Hydrolase"/>
</dbReference>
<proteinExistence type="predicted"/>
<evidence type="ECO:0000313" key="4">
    <source>
        <dbReference type="Proteomes" id="UP000178526"/>
    </source>
</evidence>
<dbReference type="Pfam" id="PF04909">
    <property type="entry name" value="Amidohydro_2"/>
    <property type="match status" value="1"/>
</dbReference>
<accession>A0A1F7RP72</accession>
<feature type="domain" description="Amidohydrolase-related" evidence="2">
    <location>
        <begin position="68"/>
        <end position="270"/>
    </location>
</feature>
<protein>
    <recommendedName>
        <fullName evidence="2">Amidohydrolase-related domain-containing protein</fullName>
    </recommendedName>
</protein>
<dbReference type="PANTHER" id="PTHR21240">
    <property type="entry name" value="2-AMINO-3-CARBOXYLMUCONATE-6-SEMIALDEHYDE DECARBOXYLASE"/>
    <property type="match status" value="1"/>
</dbReference>
<keyword evidence="1" id="KW-0456">Lyase</keyword>
<reference evidence="3 4" key="1">
    <citation type="journal article" date="2016" name="Nat. Commun.">
        <title>Thousands of microbial genomes shed light on interconnected biogeochemical processes in an aquifer system.</title>
        <authorList>
            <person name="Anantharaman K."/>
            <person name="Brown C.T."/>
            <person name="Hug L.A."/>
            <person name="Sharon I."/>
            <person name="Castelle C.J."/>
            <person name="Probst A.J."/>
            <person name="Thomas B.C."/>
            <person name="Singh A."/>
            <person name="Wilkins M.J."/>
            <person name="Karaoz U."/>
            <person name="Brodie E.L."/>
            <person name="Williams K.H."/>
            <person name="Hubbard S.S."/>
            <person name="Banfield J.F."/>
        </authorList>
    </citation>
    <scope>NUCLEOTIDE SEQUENCE [LARGE SCALE GENOMIC DNA]</scope>
</reference>
<sequence length="272" mass="31607">MKQGKEKIIDCHIHIHFNFPGSVKTAEGIGLRYSPDGLMRDLKENNVVKALIMSTFSNGFVKKFVKENPKHFWAAATINPLNYKIQDLENLDTDIKKGFFKAIKLYPGYLKFYPADEICTPIYEIAMRYKTPVIFHSGDTSSSHTLLKYAHPFNIDELAYKFPKLRIIIAHLGNPWINDTKEVISKNPNVYSDLSGLFPGKYFPYKEELKQKLLEQVEDLIYYAGAEKLLFGTDYSLVSHKEYIEFIKRLRIKERDFEKIFFKNAVKLFGEP</sequence>
<dbReference type="GO" id="GO:0016787">
    <property type="term" value="F:hydrolase activity"/>
    <property type="evidence" value="ECO:0007669"/>
    <property type="project" value="InterPro"/>
</dbReference>
<dbReference type="Proteomes" id="UP000178526">
    <property type="component" value="Unassembled WGS sequence"/>
</dbReference>
<evidence type="ECO:0000256" key="1">
    <source>
        <dbReference type="ARBA" id="ARBA00023239"/>
    </source>
</evidence>
<evidence type="ECO:0000313" key="3">
    <source>
        <dbReference type="EMBL" id="OGL43352.1"/>
    </source>
</evidence>
<dbReference type="SUPFAM" id="SSF51556">
    <property type="entry name" value="Metallo-dependent hydrolases"/>
    <property type="match status" value="1"/>
</dbReference>
<dbReference type="InterPro" id="IPR006680">
    <property type="entry name" value="Amidohydro-rel"/>
</dbReference>
<dbReference type="PANTHER" id="PTHR21240:SF19">
    <property type="entry name" value="CATALYTIC_ HYDROLASE"/>
    <property type="match status" value="1"/>
</dbReference>